<dbReference type="Pfam" id="PF14200">
    <property type="entry name" value="RicinB_lectin_2"/>
    <property type="match status" value="1"/>
</dbReference>
<dbReference type="InterPro" id="IPR028994">
    <property type="entry name" value="Integrin_alpha_N"/>
</dbReference>
<dbReference type="CDD" id="cd00161">
    <property type="entry name" value="beta-trefoil_Ricin-like"/>
    <property type="match status" value="1"/>
</dbReference>
<dbReference type="SUPFAM" id="SSF50370">
    <property type="entry name" value="Ricin B-like lectins"/>
    <property type="match status" value="1"/>
</dbReference>
<feature type="chain" id="PRO_5047251981" evidence="2">
    <location>
        <begin position="34"/>
        <end position="771"/>
    </location>
</feature>
<dbReference type="InterPro" id="IPR013517">
    <property type="entry name" value="FG-GAP"/>
</dbReference>
<dbReference type="InterPro" id="IPR000772">
    <property type="entry name" value="Ricin_B_lectin"/>
</dbReference>
<feature type="signal peptide" evidence="2">
    <location>
        <begin position="1"/>
        <end position="33"/>
    </location>
</feature>
<accession>A0ABS5YJN8</accession>
<dbReference type="Gene3D" id="2.20.25.650">
    <property type="entry name" value="Tachylectin-2-like"/>
    <property type="match status" value="1"/>
</dbReference>
<evidence type="ECO:0000313" key="5">
    <source>
        <dbReference type="Proteomes" id="UP001519654"/>
    </source>
</evidence>
<organism evidence="4 5">
    <name type="scientific">Paractinoplanes bogorensis</name>
    <dbReference type="NCBI Taxonomy" id="1610840"/>
    <lineage>
        <taxon>Bacteria</taxon>
        <taxon>Bacillati</taxon>
        <taxon>Actinomycetota</taxon>
        <taxon>Actinomycetes</taxon>
        <taxon>Micromonosporales</taxon>
        <taxon>Micromonosporaceae</taxon>
        <taxon>Paractinoplanes</taxon>
    </lineage>
</organism>
<comment type="caution">
    <text evidence="4">The sequence shown here is derived from an EMBL/GenBank/DDBJ whole genome shotgun (WGS) entry which is preliminary data.</text>
</comment>
<reference evidence="4 5" key="1">
    <citation type="submission" date="2021-06" db="EMBL/GenBank/DDBJ databases">
        <title>Actinoplanes lichenicola sp. nov., and Actinoplanes ovalisporus sp. nov., isolated from lichen in Thailand.</title>
        <authorList>
            <person name="Saeng-In P."/>
            <person name="Kanchanasin P."/>
            <person name="Yuki M."/>
            <person name="Kudo T."/>
            <person name="Ohkuma M."/>
            <person name="Phongsopitanun W."/>
            <person name="Tanasupawat S."/>
        </authorList>
    </citation>
    <scope>NUCLEOTIDE SEQUENCE [LARGE SCALE GENOMIC DNA]</scope>
    <source>
        <strain evidence="4 5">NBRC 110975</strain>
    </source>
</reference>
<dbReference type="PANTHER" id="PTHR44103">
    <property type="entry name" value="PROPROTEIN CONVERTASE P"/>
    <property type="match status" value="1"/>
</dbReference>
<keyword evidence="5" id="KW-1185">Reference proteome</keyword>
<name>A0ABS5YJN8_9ACTN</name>
<evidence type="ECO:0000256" key="1">
    <source>
        <dbReference type="ARBA" id="ARBA00022729"/>
    </source>
</evidence>
<keyword evidence="1 2" id="KW-0732">Signal</keyword>
<dbReference type="Gene3D" id="2.130.10.130">
    <property type="entry name" value="Integrin alpha, N-terminal"/>
    <property type="match status" value="1"/>
</dbReference>
<evidence type="ECO:0000256" key="2">
    <source>
        <dbReference type="SAM" id="SignalP"/>
    </source>
</evidence>
<protein>
    <submittedName>
        <fullName evidence="4">RICIN domain-containing protein</fullName>
    </submittedName>
</protein>
<gene>
    <name evidence="4" type="ORF">KOI35_09285</name>
</gene>
<dbReference type="Gene3D" id="2.80.10.50">
    <property type="match status" value="1"/>
</dbReference>
<dbReference type="RefSeq" id="WP_215785679.1">
    <property type="nucleotide sequence ID" value="NZ_JAHKKG010000003.1"/>
</dbReference>
<dbReference type="Proteomes" id="UP001519654">
    <property type="component" value="Unassembled WGS sequence"/>
</dbReference>
<dbReference type="Pfam" id="PF13517">
    <property type="entry name" value="FG-GAP_3"/>
    <property type="match status" value="1"/>
</dbReference>
<dbReference type="SUPFAM" id="SSF69318">
    <property type="entry name" value="Integrin alpha N-terminal domain"/>
    <property type="match status" value="1"/>
</dbReference>
<feature type="domain" description="Ricin B lectin" evidence="3">
    <location>
        <begin position="377"/>
        <end position="514"/>
    </location>
</feature>
<dbReference type="SMART" id="SM00458">
    <property type="entry name" value="RICIN"/>
    <property type="match status" value="1"/>
</dbReference>
<dbReference type="PROSITE" id="PS50231">
    <property type="entry name" value="RICIN_B_LECTIN"/>
    <property type="match status" value="1"/>
</dbReference>
<dbReference type="EMBL" id="JAHKKG010000003">
    <property type="protein sequence ID" value="MBU2663699.1"/>
    <property type="molecule type" value="Genomic_DNA"/>
</dbReference>
<dbReference type="InterPro" id="IPR035992">
    <property type="entry name" value="Ricin_B-like_lectins"/>
</dbReference>
<evidence type="ECO:0000259" key="3">
    <source>
        <dbReference type="SMART" id="SM00458"/>
    </source>
</evidence>
<evidence type="ECO:0000313" key="4">
    <source>
        <dbReference type="EMBL" id="MBU2663699.1"/>
    </source>
</evidence>
<proteinExistence type="predicted"/>
<dbReference type="PANTHER" id="PTHR44103:SF1">
    <property type="entry name" value="PROPROTEIN CONVERTASE P"/>
    <property type="match status" value="1"/>
</dbReference>
<sequence length="771" mass="81215">MTSMHRARWARPVLAAAIAVTALTATTSSTVYAAPAPVSAALAADAGASMASYEQKLAVAVKFGRGDDSALIERADRDFVIELWKLVKDNSDYLEVRAAAEEAFGTVSDATNPAATDLACYDFITTGVFAAFDRDVARERSEAEAKRLSDQARAAAAASIDIVAGADLLNGTDADFIRLIWERVAEDPKWTEVKTAAAAARAGTAAEQAQFIASGMAAAAKEAVDRRISEDETRTEAEKQAALARSAKQLAANRIGLPVTEQLLSLPDRDFVTEVWNFAAEGSEVEAAAIAAARSNDPAVWKTFIDAGIHAAKNRDIEKALAAAEAADRVSATDVLNRAEAAANRNLALAARNALAGNAQAVADFVRTGQYAVRPDLPQRLQAGHTGQCLAVPSGSLETNTQLIQWPCGAGKEQAWVFFPKAGGNYVLRNLNSNQCLAVGGGSKDDKARVIQWTCNNGNEQLWAPQQDSSGLTRWKNVNSAKCLAVLDASTTNGAKITQLPCSATVPSTGWNVRARGLVNLESASFNGDAYQDLIAAEVSTGRLYLYPGTATRDAFGARVMIGSGGWNGMDKLVTGRFNADALDDVVAVEKNTGKLWLYPGVAGGTLGTRQEIGTSGWNSMDRLAAGKFNADDYTDLVTIDTRDGKLYLYPGTASGGLGARVLLNGGGWSGNAKNTVGKFNRDEFDDIVSVEVSTGKLWLYPGTGNGTLGARIQIGTSGWNGMSELTAGRFNGDEYDDIVATENGSGKLWLYPGTAAGSALGNRVELGIGG</sequence>